<gene>
    <name evidence="1" type="ORF">AFUS01_LOCUS8551</name>
</gene>
<feature type="non-terminal residue" evidence="1">
    <location>
        <position position="1"/>
    </location>
</feature>
<name>A0A8J2JGH1_9HEXA</name>
<organism evidence="1 2">
    <name type="scientific">Allacma fusca</name>
    <dbReference type="NCBI Taxonomy" id="39272"/>
    <lineage>
        <taxon>Eukaryota</taxon>
        <taxon>Metazoa</taxon>
        <taxon>Ecdysozoa</taxon>
        <taxon>Arthropoda</taxon>
        <taxon>Hexapoda</taxon>
        <taxon>Collembola</taxon>
        <taxon>Symphypleona</taxon>
        <taxon>Sminthuridae</taxon>
        <taxon>Allacma</taxon>
    </lineage>
</organism>
<protein>
    <submittedName>
        <fullName evidence="1">Uncharacterized protein</fullName>
    </submittedName>
</protein>
<feature type="non-terminal residue" evidence="1">
    <location>
        <position position="12"/>
    </location>
</feature>
<keyword evidence="2" id="KW-1185">Reference proteome</keyword>
<proteinExistence type="predicted"/>
<reference evidence="1" key="1">
    <citation type="submission" date="2021-06" db="EMBL/GenBank/DDBJ databases">
        <authorList>
            <person name="Hodson N. C."/>
            <person name="Mongue J. A."/>
            <person name="Jaron S. K."/>
        </authorList>
    </citation>
    <scope>NUCLEOTIDE SEQUENCE</scope>
</reference>
<evidence type="ECO:0000313" key="1">
    <source>
        <dbReference type="EMBL" id="CAG7719216.1"/>
    </source>
</evidence>
<evidence type="ECO:0000313" key="2">
    <source>
        <dbReference type="Proteomes" id="UP000708208"/>
    </source>
</evidence>
<accession>A0A8J2JGH1</accession>
<dbReference type="EMBL" id="CAJVCH010059610">
    <property type="protein sequence ID" value="CAG7719216.1"/>
    <property type="molecule type" value="Genomic_DNA"/>
</dbReference>
<comment type="caution">
    <text evidence="1">The sequence shown here is derived from an EMBL/GenBank/DDBJ whole genome shotgun (WGS) entry which is preliminary data.</text>
</comment>
<sequence>PGAVVDSQLRVL</sequence>
<dbReference type="Proteomes" id="UP000708208">
    <property type="component" value="Unassembled WGS sequence"/>
</dbReference>